<feature type="region of interest" description="Disordered" evidence="10">
    <location>
        <begin position="838"/>
        <end position="870"/>
    </location>
</feature>
<accession>A0AAE0C429</accession>
<comment type="caution">
    <text evidence="12">The sequence shown here is derived from an EMBL/GenBank/DDBJ whole genome shotgun (WGS) entry which is preliminary data.</text>
</comment>
<feature type="compositionally biased region" description="Acidic residues" evidence="10">
    <location>
        <begin position="845"/>
        <end position="863"/>
    </location>
</feature>
<comment type="catalytic activity">
    <reaction evidence="8">
        <text>ATP + H2O = ADP + phosphate + H(+)</text>
        <dbReference type="Rhea" id="RHEA:13065"/>
        <dbReference type="ChEBI" id="CHEBI:15377"/>
        <dbReference type="ChEBI" id="CHEBI:15378"/>
        <dbReference type="ChEBI" id="CHEBI:30616"/>
        <dbReference type="ChEBI" id="CHEBI:43474"/>
        <dbReference type="ChEBI" id="CHEBI:456216"/>
        <dbReference type="EC" id="5.6.2.4"/>
    </reaction>
</comment>
<dbReference type="GO" id="GO:0005524">
    <property type="term" value="F:ATP binding"/>
    <property type="evidence" value="ECO:0007669"/>
    <property type="project" value="UniProtKB-UniRule"/>
</dbReference>
<dbReference type="GO" id="GO:0043138">
    <property type="term" value="F:3'-5' DNA helicase activity"/>
    <property type="evidence" value="ECO:0007669"/>
    <property type="project" value="UniProtKB-EC"/>
</dbReference>
<feature type="compositionally biased region" description="Polar residues" evidence="10">
    <location>
        <begin position="149"/>
        <end position="168"/>
    </location>
</feature>
<sequence>MSFVHAAGYLMFARRLPNSVAHLGHTTFCTRDPMSGRYEVVYGSQSAGGRLAGAPAVASPMALAGSSQFTGRCERKTVSGHCSCHPARYRQPLCPKCQEPIEHGHCITNFGGWAHTECPGDGQRGTSALRTGLQRLAKTIQPAAIQEAPHSSPNAKRRLSFSSTSSGDAHSGRMESVAGTSGRLLSKRARFSKFWEDDDDADSDDEVDEKGEAEEENVSDEGSDEAIVIDAEDEEEESTWMTPEQSALAKHVPCPGDIVRVNARAGTGKTTVAAAVATEWVARDPDTRLLYVVFSKQAKREATKSLKFPKKVQILTAHSLALRRLKFFETRFGDSDFGTPSMKQVAESLGLHEDVASALDRHMDAAVQALRGNKRRFDRIVSRVALYVMKSLERFCQSAAPRATHRHVFRKVQLMVDRNSRAGRKERWREALSSQDYVAWVNALFDRMTAQLRGVPGGTRLPVMHDVYMKVYQLEGQSLARGGICTGCENPQMQQMHGPRGRYFRCGMCGKLSNEGYDAVLLDEAQDLTPCQFEALGGSEGARGESVIYLIGDRRQRIYGWRGAVGSFEQAECAVEFDLTQSFRFGKRIGAAATMVLQHGGSNEVVRGVAAHRGAVLQDPGHGHGTVTIIARSNKGMIEALWELICSGVQEGKFLPPWTFVDDSQQCAGLLDFSKYTELLKLYKSTGMQDEEPEDEAMADVVVRRQGACFTQWAELKEWAEEVEDADLVTLMAMIEKFGQTLEEVLRVLKASKALPGDEAAVQLVTAHKSKGLEFAQVLLADDYKLPVDEGKLRAVAGKNLEEINVLHVAMTRVMRTLYVKPATWAYFQLLKAAASEGDGQYPAQDDDEDDEDGDENEDESEGEASGGSSDAVLVHRRRELLGAISHSRDALLVVRNDYESRWSAFENQYPKTDRPPEVAVRNVPWPPFFERFPGCKNIFALHPEDLADEVGKMVVRAVVNYLVDVKARKENGKIVQDVAKGLNLVLMAGKVVQRFPCVGTGS</sequence>
<dbReference type="InterPro" id="IPR027417">
    <property type="entry name" value="P-loop_NTPase"/>
</dbReference>
<dbReference type="AlphaFoldDB" id="A0AAE0C429"/>
<dbReference type="GO" id="GO:0003677">
    <property type="term" value="F:DNA binding"/>
    <property type="evidence" value="ECO:0007669"/>
    <property type="project" value="InterPro"/>
</dbReference>
<dbReference type="EMBL" id="LGRX02028494">
    <property type="protein sequence ID" value="KAK3248008.1"/>
    <property type="molecule type" value="Genomic_DNA"/>
</dbReference>
<evidence type="ECO:0000256" key="4">
    <source>
        <dbReference type="ARBA" id="ARBA00022840"/>
    </source>
</evidence>
<keyword evidence="2 9" id="KW-0378">Hydrolase</keyword>
<evidence type="ECO:0000256" key="6">
    <source>
        <dbReference type="ARBA" id="ARBA00034617"/>
    </source>
</evidence>
<proteinExistence type="predicted"/>
<feature type="region of interest" description="Disordered" evidence="10">
    <location>
        <begin position="143"/>
        <end position="180"/>
    </location>
</feature>
<evidence type="ECO:0000256" key="10">
    <source>
        <dbReference type="SAM" id="MobiDB-lite"/>
    </source>
</evidence>
<keyword evidence="1 9" id="KW-0547">Nucleotide-binding</keyword>
<organism evidence="12 13">
    <name type="scientific">Cymbomonas tetramitiformis</name>
    <dbReference type="NCBI Taxonomy" id="36881"/>
    <lineage>
        <taxon>Eukaryota</taxon>
        <taxon>Viridiplantae</taxon>
        <taxon>Chlorophyta</taxon>
        <taxon>Pyramimonadophyceae</taxon>
        <taxon>Pyramimonadales</taxon>
        <taxon>Pyramimonadaceae</taxon>
        <taxon>Cymbomonas</taxon>
    </lineage>
</organism>
<dbReference type="InterPro" id="IPR000212">
    <property type="entry name" value="DNA_helicase_UvrD/REP"/>
</dbReference>
<feature type="binding site" evidence="9">
    <location>
        <begin position="263"/>
        <end position="270"/>
    </location>
    <ligand>
        <name>ATP</name>
        <dbReference type="ChEBI" id="CHEBI:30616"/>
    </ligand>
</feature>
<gene>
    <name evidence="12" type="ORF">CYMTET_42511</name>
</gene>
<dbReference type="SUPFAM" id="SSF52540">
    <property type="entry name" value="P-loop containing nucleoside triphosphate hydrolases"/>
    <property type="match status" value="1"/>
</dbReference>
<comment type="catalytic activity">
    <reaction evidence="6">
        <text>Couples ATP hydrolysis with the unwinding of duplex DNA by translocating in the 3'-5' direction.</text>
        <dbReference type="EC" id="5.6.2.4"/>
    </reaction>
</comment>
<reference evidence="12 13" key="1">
    <citation type="journal article" date="2015" name="Genome Biol. Evol.">
        <title>Comparative Genomics of a Bacterivorous Green Alga Reveals Evolutionary Causalities and Consequences of Phago-Mixotrophic Mode of Nutrition.</title>
        <authorList>
            <person name="Burns J.A."/>
            <person name="Paasch A."/>
            <person name="Narechania A."/>
            <person name="Kim E."/>
        </authorList>
    </citation>
    <scope>NUCLEOTIDE SEQUENCE [LARGE SCALE GENOMIC DNA]</scope>
    <source>
        <strain evidence="12 13">PLY_AMNH</strain>
    </source>
</reference>
<evidence type="ECO:0000256" key="1">
    <source>
        <dbReference type="ARBA" id="ARBA00022741"/>
    </source>
</evidence>
<dbReference type="GO" id="GO:0016787">
    <property type="term" value="F:hydrolase activity"/>
    <property type="evidence" value="ECO:0007669"/>
    <property type="project" value="UniProtKB-UniRule"/>
</dbReference>
<dbReference type="Gene3D" id="1.10.486.10">
    <property type="entry name" value="PCRA, domain 4"/>
    <property type="match status" value="1"/>
</dbReference>
<evidence type="ECO:0000256" key="3">
    <source>
        <dbReference type="ARBA" id="ARBA00022806"/>
    </source>
</evidence>
<dbReference type="PANTHER" id="PTHR11070">
    <property type="entry name" value="UVRD / RECB / PCRA DNA HELICASE FAMILY MEMBER"/>
    <property type="match status" value="1"/>
</dbReference>
<keyword evidence="13" id="KW-1185">Reference proteome</keyword>
<keyword evidence="3 9" id="KW-0347">Helicase</keyword>
<evidence type="ECO:0000256" key="2">
    <source>
        <dbReference type="ARBA" id="ARBA00022801"/>
    </source>
</evidence>
<dbReference type="Pfam" id="PF13361">
    <property type="entry name" value="UvrD_C"/>
    <property type="match status" value="1"/>
</dbReference>
<evidence type="ECO:0000313" key="12">
    <source>
        <dbReference type="EMBL" id="KAK3248008.1"/>
    </source>
</evidence>
<feature type="region of interest" description="Disordered" evidence="10">
    <location>
        <begin position="196"/>
        <end position="226"/>
    </location>
</feature>
<dbReference type="InterPro" id="IPR014017">
    <property type="entry name" value="DNA_helicase_UvrD-like_C"/>
</dbReference>
<dbReference type="PROSITE" id="PS51198">
    <property type="entry name" value="UVRD_HELICASE_ATP_BIND"/>
    <property type="match status" value="1"/>
</dbReference>
<dbReference type="InterPro" id="IPR014016">
    <property type="entry name" value="UvrD-like_ATP-bd"/>
</dbReference>
<dbReference type="Pfam" id="PF00580">
    <property type="entry name" value="UvrD-helicase"/>
    <property type="match status" value="2"/>
</dbReference>
<dbReference type="Gene3D" id="3.40.50.300">
    <property type="entry name" value="P-loop containing nucleotide triphosphate hydrolases"/>
    <property type="match status" value="3"/>
</dbReference>
<evidence type="ECO:0000259" key="11">
    <source>
        <dbReference type="PROSITE" id="PS51198"/>
    </source>
</evidence>
<feature type="compositionally biased region" description="Acidic residues" evidence="10">
    <location>
        <begin position="196"/>
        <end position="224"/>
    </location>
</feature>
<dbReference type="Proteomes" id="UP001190700">
    <property type="component" value="Unassembled WGS sequence"/>
</dbReference>
<keyword evidence="5" id="KW-0413">Isomerase</keyword>
<feature type="domain" description="UvrD-like helicase ATP-binding" evidence="11">
    <location>
        <begin position="242"/>
        <end position="615"/>
    </location>
</feature>
<evidence type="ECO:0000256" key="7">
    <source>
        <dbReference type="ARBA" id="ARBA00034808"/>
    </source>
</evidence>
<dbReference type="PANTHER" id="PTHR11070:SF30">
    <property type="entry name" value="F-BOX DNA HELICASE 1"/>
    <property type="match status" value="1"/>
</dbReference>
<dbReference type="GO" id="GO:0000725">
    <property type="term" value="P:recombinational repair"/>
    <property type="evidence" value="ECO:0007669"/>
    <property type="project" value="TreeGrafter"/>
</dbReference>
<protein>
    <recommendedName>
        <fullName evidence="7">DNA 3'-5' helicase</fullName>
        <ecNumber evidence="7">5.6.2.4</ecNumber>
    </recommendedName>
</protein>
<dbReference type="EC" id="5.6.2.4" evidence="7"/>
<evidence type="ECO:0000256" key="8">
    <source>
        <dbReference type="ARBA" id="ARBA00048988"/>
    </source>
</evidence>
<name>A0AAE0C429_9CHLO</name>
<keyword evidence="4 9" id="KW-0067">ATP-binding</keyword>
<evidence type="ECO:0000313" key="13">
    <source>
        <dbReference type="Proteomes" id="UP001190700"/>
    </source>
</evidence>
<evidence type="ECO:0000256" key="5">
    <source>
        <dbReference type="ARBA" id="ARBA00023235"/>
    </source>
</evidence>
<evidence type="ECO:0000256" key="9">
    <source>
        <dbReference type="PROSITE-ProRule" id="PRU00560"/>
    </source>
</evidence>